<feature type="region of interest" description="Disordered" evidence="1">
    <location>
        <begin position="31"/>
        <end position="163"/>
    </location>
</feature>
<dbReference type="GeneID" id="54464429"/>
<evidence type="ECO:0000256" key="2">
    <source>
        <dbReference type="SAM" id="Phobius"/>
    </source>
</evidence>
<keyword evidence="3" id="KW-0732">Signal</keyword>
<proteinExistence type="predicted"/>
<evidence type="ECO:0000313" key="4">
    <source>
        <dbReference type="EMBL" id="KAF2810744.1"/>
    </source>
</evidence>
<feature type="chain" id="PRO_5044629298" description="Copper transporter" evidence="3">
    <location>
        <begin position="26"/>
        <end position="403"/>
    </location>
</feature>
<evidence type="ECO:0000313" key="5">
    <source>
        <dbReference type="Proteomes" id="UP000504636"/>
    </source>
</evidence>
<feature type="transmembrane region" description="Helical" evidence="2">
    <location>
        <begin position="323"/>
        <end position="342"/>
    </location>
</feature>
<protein>
    <recommendedName>
        <fullName evidence="7">Copper transporter</fullName>
    </recommendedName>
</protein>
<evidence type="ECO:0000256" key="3">
    <source>
        <dbReference type="SAM" id="SignalP"/>
    </source>
</evidence>
<dbReference type="AlphaFoldDB" id="A0A6A6YRS2"/>
<feature type="compositionally biased region" description="Basic residues" evidence="1">
    <location>
        <begin position="239"/>
        <end position="253"/>
    </location>
</feature>
<reference evidence="6" key="3">
    <citation type="submission" date="2025-04" db="UniProtKB">
        <authorList>
            <consortium name="RefSeq"/>
        </authorList>
    </citation>
    <scope>IDENTIFICATION</scope>
    <source>
        <strain evidence="6">CBS 304.34</strain>
    </source>
</reference>
<gene>
    <name evidence="4 6" type="ORF">BDZ99DRAFT_497714</name>
</gene>
<feature type="compositionally biased region" description="Basic residues" evidence="1">
    <location>
        <begin position="34"/>
        <end position="43"/>
    </location>
</feature>
<dbReference type="RefSeq" id="XP_033577708.1">
    <property type="nucleotide sequence ID" value="XM_033723536.1"/>
</dbReference>
<name>A0A6A6YRS2_9PEZI</name>
<evidence type="ECO:0000256" key="1">
    <source>
        <dbReference type="SAM" id="MobiDB-lite"/>
    </source>
</evidence>
<dbReference type="Proteomes" id="UP000504636">
    <property type="component" value="Unplaced"/>
</dbReference>
<accession>A0A6A6YRS2</accession>
<feature type="compositionally biased region" description="Low complexity" evidence="1">
    <location>
        <begin position="44"/>
        <end position="54"/>
    </location>
</feature>
<keyword evidence="2" id="KW-0472">Membrane</keyword>
<dbReference type="EMBL" id="MU003699">
    <property type="protein sequence ID" value="KAF2810744.1"/>
    <property type="molecule type" value="Genomic_DNA"/>
</dbReference>
<keyword evidence="2" id="KW-1133">Transmembrane helix</keyword>
<reference evidence="4 6" key="1">
    <citation type="journal article" date="2020" name="Stud. Mycol.">
        <title>101 Dothideomycetes genomes: a test case for predicting lifestyles and emergence of pathogens.</title>
        <authorList>
            <person name="Haridas S."/>
            <person name="Albert R."/>
            <person name="Binder M."/>
            <person name="Bloem J."/>
            <person name="Labutti K."/>
            <person name="Salamov A."/>
            <person name="Andreopoulos B."/>
            <person name="Baker S."/>
            <person name="Barry K."/>
            <person name="Bills G."/>
            <person name="Bluhm B."/>
            <person name="Cannon C."/>
            <person name="Castanera R."/>
            <person name="Culley D."/>
            <person name="Daum C."/>
            <person name="Ezra D."/>
            <person name="Gonzalez J."/>
            <person name="Henrissat B."/>
            <person name="Kuo A."/>
            <person name="Liang C."/>
            <person name="Lipzen A."/>
            <person name="Lutzoni F."/>
            <person name="Magnuson J."/>
            <person name="Mondo S."/>
            <person name="Nolan M."/>
            <person name="Ohm R."/>
            <person name="Pangilinan J."/>
            <person name="Park H.-J."/>
            <person name="Ramirez L."/>
            <person name="Alfaro M."/>
            <person name="Sun H."/>
            <person name="Tritt A."/>
            <person name="Yoshinaga Y."/>
            <person name="Zwiers L.-H."/>
            <person name="Turgeon B."/>
            <person name="Goodwin S."/>
            <person name="Spatafora J."/>
            <person name="Crous P."/>
            <person name="Grigoriev I."/>
        </authorList>
    </citation>
    <scope>NUCLEOTIDE SEQUENCE</scope>
    <source>
        <strain evidence="4 6">CBS 304.34</strain>
    </source>
</reference>
<keyword evidence="2" id="KW-0812">Transmembrane</keyword>
<keyword evidence="5" id="KW-1185">Reference proteome</keyword>
<evidence type="ECO:0000313" key="6">
    <source>
        <dbReference type="RefSeq" id="XP_033577708.1"/>
    </source>
</evidence>
<feature type="signal peptide" evidence="3">
    <location>
        <begin position="1"/>
        <end position="25"/>
    </location>
</feature>
<evidence type="ECO:0008006" key="7">
    <source>
        <dbReference type="Google" id="ProtNLM"/>
    </source>
</evidence>
<reference evidence="6" key="2">
    <citation type="submission" date="2020-04" db="EMBL/GenBank/DDBJ databases">
        <authorList>
            <consortium name="NCBI Genome Project"/>
        </authorList>
    </citation>
    <scope>NUCLEOTIDE SEQUENCE</scope>
    <source>
        <strain evidence="6">CBS 304.34</strain>
    </source>
</reference>
<feature type="compositionally biased region" description="Basic and acidic residues" evidence="1">
    <location>
        <begin position="152"/>
        <end position="162"/>
    </location>
</feature>
<feature type="region of interest" description="Disordered" evidence="1">
    <location>
        <begin position="209"/>
        <end position="275"/>
    </location>
</feature>
<organism evidence="4">
    <name type="scientific">Mytilinidion resinicola</name>
    <dbReference type="NCBI Taxonomy" id="574789"/>
    <lineage>
        <taxon>Eukaryota</taxon>
        <taxon>Fungi</taxon>
        <taxon>Dikarya</taxon>
        <taxon>Ascomycota</taxon>
        <taxon>Pezizomycotina</taxon>
        <taxon>Dothideomycetes</taxon>
        <taxon>Pleosporomycetidae</taxon>
        <taxon>Mytilinidiales</taxon>
        <taxon>Mytilinidiaceae</taxon>
        <taxon>Mytilinidion</taxon>
    </lineage>
</organism>
<feature type="compositionally biased region" description="Basic residues" evidence="1">
    <location>
        <begin position="122"/>
        <end position="132"/>
    </location>
</feature>
<sequence>MAIVGRKKGVVIAVFCLFALWPSFAATALQQQRPGKREKKAKSKNALAAATTASGERRDFNTTQPGAVFSDVHSEARHFSSNREQSRALSTIQTPLPRTPPTSSPETRQHPGKSYTYTRSRQGSHKARIHNARHAERLDFQPKTQWPSSRPRLFEQQKHVSEVPHSSDVLLLDQVKATSCELTIVTRDSCCLFSSLHVGNRCNGPLYAPRSPPPPPSVPALRPCLRLHPHPREPQTRRSSPRAHRRPVRRPRRSAVPEDPQSYPHQHQRKTPRSLRLLRSISLTKRTRPARRALSGIRALAALPRLPQSVSMILTYPDLEHTMLGSVSGILLVLFLSWLSFVTAREMWREARAAWKDGAMHSGTVRREAGRNGAVAGWYYIAGGGKGDRDEEEIDVKDTCCVQ</sequence>